<dbReference type="EMBL" id="RRYP01003530">
    <property type="protein sequence ID" value="TNV83727.1"/>
    <property type="molecule type" value="Genomic_DNA"/>
</dbReference>
<keyword evidence="1" id="KW-0677">Repeat</keyword>
<dbReference type="SUPFAM" id="SSF48371">
    <property type="entry name" value="ARM repeat"/>
    <property type="match status" value="1"/>
</dbReference>
<dbReference type="OrthoDB" id="340346at2759"/>
<dbReference type="Proteomes" id="UP000785679">
    <property type="component" value="Unassembled WGS sequence"/>
</dbReference>
<dbReference type="InterPro" id="IPR016024">
    <property type="entry name" value="ARM-type_fold"/>
</dbReference>
<dbReference type="PANTHER" id="PTHR10648:SF4">
    <property type="entry name" value="PROTEIN PHOSPHATASE 2 (FORMERLY 2A), REGULATORY SUBUNIT A, BETA ISOFORM-RELATED"/>
    <property type="match status" value="1"/>
</dbReference>
<evidence type="ECO:0000256" key="1">
    <source>
        <dbReference type="ARBA" id="ARBA00022737"/>
    </source>
</evidence>
<sequence length="824" mass="94290">MRFQTNDNNIAMEQLLLINPSRALIEDPSKLFHHHEEKDVVKLIKLGDLDEINHEDLEEALGRQSQEQLTKEILPIALHFLSTDESMPNRRIAVHILCLMSTLLDDSDFYLQNYYPRVLQYFHDVNYDLRRIVCSYSTYLLSMLLKVQSTSESPESLSDQVFQLLQFVTFLIEDHDSTVKCEALSQIASIIPQISPEHVSRQAKELCGALLHSVDERVRTLLDAGAIDTILEASPRILYAIGREHLREYHSEEYKGGKFETLTKVLDFYKQIVKSQTQIQNLKTSEQQKKAAQIAMSENLEKFKDIDFINKVLNEDTKMNQFLGKDEDIDPTIVQRRIIAYNIPSITILLMDSPGEEDSEELFISDVVPLIEDLSKDGIEEVRASIALIIFEVVKICGRDLTLLHFKKIIFELLNDESSLVVESILEQIDVIYSILSTDKNFSNQFMVNWTKLHTHTQERWRCHTLYWNKTRFFAEKFGAGYVIKKIMPILQKSLKAFSRAAQLEVYVSDFMLRYLVQSRCSIDRKLFLELAAFAVDEFSTQCYKSLFADRLYFFENERVLQVAQIFIKNLKRYRTGLNNSTLYDPLIGVRIEPRLEAIISNFQQKFIKSKFLTKMAQNELDEIRKEEFLISLTTEDFIQTNHERLVAERQNKSGMLCFEESKFGATGMEISNLFGKSRATLKTKSSLGIQPIIRRPSAKPPVANNQLVQKSHTRSMILKEQSSMKTASFTQLTPLPPQQALSFIQPKRTPSGLSSLAGASSDKSVTPVQHIKRKSSLVGSSPIRQPAAASRTSVTYTLLGDKKTAPPKQLPRKSSSQAQLGPQ</sequence>
<evidence type="ECO:0000256" key="2">
    <source>
        <dbReference type="SAM" id="MobiDB-lite"/>
    </source>
</evidence>
<feature type="region of interest" description="Disordered" evidence="2">
    <location>
        <begin position="751"/>
        <end position="824"/>
    </location>
</feature>
<protein>
    <recommendedName>
        <fullName evidence="5">Serine/threonine-protein phosphatase 4 regulatory subunit 4</fullName>
    </recommendedName>
</protein>
<dbReference type="AlphaFoldDB" id="A0A8J8NYH8"/>
<dbReference type="InterPro" id="IPR011989">
    <property type="entry name" value="ARM-like"/>
</dbReference>
<proteinExistence type="predicted"/>
<keyword evidence="4" id="KW-1185">Reference proteome</keyword>
<evidence type="ECO:0008006" key="5">
    <source>
        <dbReference type="Google" id="ProtNLM"/>
    </source>
</evidence>
<gene>
    <name evidence="3" type="ORF">FGO68_gene16588</name>
</gene>
<dbReference type="GO" id="GO:0005829">
    <property type="term" value="C:cytosol"/>
    <property type="evidence" value="ECO:0007669"/>
    <property type="project" value="TreeGrafter"/>
</dbReference>
<dbReference type="GO" id="GO:0019888">
    <property type="term" value="F:protein phosphatase regulator activity"/>
    <property type="evidence" value="ECO:0007669"/>
    <property type="project" value="TreeGrafter"/>
</dbReference>
<dbReference type="PANTHER" id="PTHR10648">
    <property type="entry name" value="SERINE/THREONINE-PROTEIN PHOSPHATASE PP2A 65 KDA REGULATORY SUBUNIT"/>
    <property type="match status" value="1"/>
</dbReference>
<dbReference type="Gene3D" id="1.25.10.10">
    <property type="entry name" value="Leucine-rich Repeat Variant"/>
    <property type="match status" value="1"/>
</dbReference>
<name>A0A8J8NYH8_HALGN</name>
<evidence type="ECO:0000313" key="3">
    <source>
        <dbReference type="EMBL" id="TNV83727.1"/>
    </source>
</evidence>
<evidence type="ECO:0000313" key="4">
    <source>
        <dbReference type="Proteomes" id="UP000785679"/>
    </source>
</evidence>
<organism evidence="3 4">
    <name type="scientific">Halteria grandinella</name>
    <dbReference type="NCBI Taxonomy" id="5974"/>
    <lineage>
        <taxon>Eukaryota</taxon>
        <taxon>Sar</taxon>
        <taxon>Alveolata</taxon>
        <taxon>Ciliophora</taxon>
        <taxon>Intramacronucleata</taxon>
        <taxon>Spirotrichea</taxon>
        <taxon>Stichotrichia</taxon>
        <taxon>Sporadotrichida</taxon>
        <taxon>Halteriidae</taxon>
        <taxon>Halteria</taxon>
    </lineage>
</organism>
<dbReference type="GO" id="GO:0005634">
    <property type="term" value="C:nucleus"/>
    <property type="evidence" value="ECO:0007669"/>
    <property type="project" value="TreeGrafter"/>
</dbReference>
<accession>A0A8J8NYH8</accession>
<reference evidence="3" key="1">
    <citation type="submission" date="2019-06" db="EMBL/GenBank/DDBJ databases">
        <authorList>
            <person name="Zheng W."/>
        </authorList>
    </citation>
    <scope>NUCLEOTIDE SEQUENCE</scope>
    <source>
        <strain evidence="3">QDHG01</strain>
    </source>
</reference>
<comment type="caution">
    <text evidence="3">The sequence shown here is derived from an EMBL/GenBank/DDBJ whole genome shotgun (WGS) entry which is preliminary data.</text>
</comment>
<feature type="compositionally biased region" description="Low complexity" evidence="2">
    <location>
        <begin position="752"/>
        <end position="762"/>
    </location>
</feature>
<dbReference type="InterPro" id="IPR051023">
    <property type="entry name" value="PP2A_Regulatory_Subunit_A"/>
</dbReference>
<dbReference type="GO" id="GO:0000159">
    <property type="term" value="C:protein phosphatase type 2A complex"/>
    <property type="evidence" value="ECO:0007669"/>
    <property type="project" value="TreeGrafter"/>
</dbReference>
<feature type="compositionally biased region" description="Polar residues" evidence="2">
    <location>
        <begin position="813"/>
        <end position="824"/>
    </location>
</feature>